<evidence type="ECO:0000313" key="2">
    <source>
        <dbReference type="Proteomes" id="UP000616885"/>
    </source>
</evidence>
<reference evidence="1" key="1">
    <citation type="submission" date="2020-10" db="EMBL/GenBank/DDBJ databases">
        <title>High-Quality Genome Resource of Clonostachys rosea strain S41 by Oxford Nanopore Long-Read Sequencing.</title>
        <authorList>
            <person name="Wang H."/>
        </authorList>
    </citation>
    <scope>NUCLEOTIDE SEQUENCE</scope>
    <source>
        <strain evidence="1">S41</strain>
    </source>
</reference>
<sequence length="124" mass="13297">MYGPAVAASTVMHRWALLQVNHFLRSILPRNGTGQNIGFCMCARVIPAKDLSPWRQPDIASMAPGALMALGLSRIEKSAQTCPGLSTPNSHISTLAITYYIVVCGHFQTSDPQFGQLVLSQAAG</sequence>
<name>A0A8H7NKT6_BIOOC</name>
<protein>
    <submittedName>
        <fullName evidence="1">Uncharacterized protein</fullName>
    </submittedName>
</protein>
<proteinExistence type="predicted"/>
<accession>A0A8H7NKT6</accession>
<dbReference type="EMBL" id="JADCTT010000002">
    <property type="protein sequence ID" value="KAF9757839.1"/>
    <property type="molecule type" value="Genomic_DNA"/>
</dbReference>
<gene>
    <name evidence="1" type="ORF">IM811_008783</name>
</gene>
<evidence type="ECO:0000313" key="1">
    <source>
        <dbReference type="EMBL" id="KAF9757839.1"/>
    </source>
</evidence>
<comment type="caution">
    <text evidence="1">The sequence shown here is derived from an EMBL/GenBank/DDBJ whole genome shotgun (WGS) entry which is preliminary data.</text>
</comment>
<dbReference type="Proteomes" id="UP000616885">
    <property type="component" value="Unassembled WGS sequence"/>
</dbReference>
<organism evidence="1 2">
    <name type="scientific">Bionectria ochroleuca</name>
    <name type="common">Gliocladium roseum</name>
    <dbReference type="NCBI Taxonomy" id="29856"/>
    <lineage>
        <taxon>Eukaryota</taxon>
        <taxon>Fungi</taxon>
        <taxon>Dikarya</taxon>
        <taxon>Ascomycota</taxon>
        <taxon>Pezizomycotina</taxon>
        <taxon>Sordariomycetes</taxon>
        <taxon>Hypocreomycetidae</taxon>
        <taxon>Hypocreales</taxon>
        <taxon>Bionectriaceae</taxon>
        <taxon>Clonostachys</taxon>
    </lineage>
</organism>
<dbReference type="AlphaFoldDB" id="A0A8H7NKT6"/>